<gene>
    <name evidence="2" type="ORF">Tci_873663</name>
</gene>
<feature type="compositionally biased region" description="Basic and acidic residues" evidence="1">
    <location>
        <begin position="18"/>
        <end position="39"/>
    </location>
</feature>
<sequence>ERVGNSSKRVLPTTSEVEVSHESFELKQARTRDKEHLSKLKKSTESNMKKYLKSHVLTMKEEMVLVNNMLPLI</sequence>
<organism evidence="2">
    <name type="scientific">Tanacetum cinerariifolium</name>
    <name type="common">Dalmatian daisy</name>
    <name type="synonym">Chrysanthemum cinerariifolium</name>
    <dbReference type="NCBI Taxonomy" id="118510"/>
    <lineage>
        <taxon>Eukaryota</taxon>
        <taxon>Viridiplantae</taxon>
        <taxon>Streptophyta</taxon>
        <taxon>Embryophyta</taxon>
        <taxon>Tracheophyta</taxon>
        <taxon>Spermatophyta</taxon>
        <taxon>Magnoliopsida</taxon>
        <taxon>eudicotyledons</taxon>
        <taxon>Gunneridae</taxon>
        <taxon>Pentapetalae</taxon>
        <taxon>asterids</taxon>
        <taxon>campanulids</taxon>
        <taxon>Asterales</taxon>
        <taxon>Asteraceae</taxon>
        <taxon>Asteroideae</taxon>
        <taxon>Anthemideae</taxon>
        <taxon>Anthemidinae</taxon>
        <taxon>Tanacetum</taxon>
    </lineage>
</organism>
<proteinExistence type="predicted"/>
<dbReference type="EMBL" id="BKCJ011193023">
    <property type="protein sequence ID" value="GFD01694.1"/>
    <property type="molecule type" value="Genomic_DNA"/>
</dbReference>
<feature type="compositionally biased region" description="Polar residues" evidence="1">
    <location>
        <begin position="1"/>
        <end position="17"/>
    </location>
</feature>
<accession>A0A699SY90</accession>
<feature type="non-terminal residue" evidence="2">
    <location>
        <position position="1"/>
    </location>
</feature>
<evidence type="ECO:0000313" key="2">
    <source>
        <dbReference type="EMBL" id="GFD01694.1"/>
    </source>
</evidence>
<evidence type="ECO:0000256" key="1">
    <source>
        <dbReference type="SAM" id="MobiDB-lite"/>
    </source>
</evidence>
<feature type="region of interest" description="Disordered" evidence="1">
    <location>
        <begin position="1"/>
        <end position="39"/>
    </location>
</feature>
<reference evidence="2" key="1">
    <citation type="journal article" date="2019" name="Sci. Rep.">
        <title>Draft genome of Tanacetum cinerariifolium, the natural source of mosquito coil.</title>
        <authorList>
            <person name="Yamashiro T."/>
            <person name="Shiraishi A."/>
            <person name="Satake H."/>
            <person name="Nakayama K."/>
        </authorList>
    </citation>
    <scope>NUCLEOTIDE SEQUENCE</scope>
</reference>
<dbReference type="AlphaFoldDB" id="A0A699SY90"/>
<protein>
    <submittedName>
        <fullName evidence="2">Uncharacterized protein</fullName>
    </submittedName>
</protein>
<comment type="caution">
    <text evidence="2">The sequence shown here is derived from an EMBL/GenBank/DDBJ whole genome shotgun (WGS) entry which is preliminary data.</text>
</comment>
<name>A0A699SY90_TANCI</name>